<keyword evidence="3" id="KW-0904">Protein phosphatase</keyword>
<evidence type="ECO:0000259" key="5">
    <source>
        <dbReference type="PROSITE" id="PS50056"/>
    </source>
</evidence>
<evidence type="ECO:0000313" key="8">
    <source>
        <dbReference type="WBParaSite" id="SRAE_1000153200.1"/>
    </source>
</evidence>
<dbReference type="OrthoDB" id="285418at2759"/>
<dbReference type="CDD" id="cd14514">
    <property type="entry name" value="DUSP14-like"/>
    <property type="match status" value="1"/>
</dbReference>
<reference evidence="6 7" key="1">
    <citation type="submission" date="2014-09" db="EMBL/GenBank/DDBJ databases">
        <authorList>
            <person name="Martin A.A."/>
        </authorList>
    </citation>
    <scope>NUCLEOTIDE SEQUENCE</scope>
    <source>
        <strain evidence="7">ED321</strain>
        <strain evidence="6">ED321 Heterogonic</strain>
    </source>
</reference>
<evidence type="ECO:0000256" key="2">
    <source>
        <dbReference type="ARBA" id="ARBA00022801"/>
    </source>
</evidence>
<evidence type="ECO:0000256" key="1">
    <source>
        <dbReference type="ARBA" id="ARBA00008601"/>
    </source>
</evidence>
<dbReference type="Gene3D" id="3.90.190.10">
    <property type="entry name" value="Protein tyrosine phosphatase superfamily"/>
    <property type="match status" value="1"/>
</dbReference>
<dbReference type="PROSITE" id="PS50054">
    <property type="entry name" value="TYR_PHOSPHATASE_DUAL"/>
    <property type="match status" value="1"/>
</dbReference>
<keyword evidence="2" id="KW-0378">Hydrolase</keyword>
<name>A0A090L710_STRRB</name>
<dbReference type="Proteomes" id="UP000035682">
    <property type="component" value="Unplaced"/>
</dbReference>
<dbReference type="STRING" id="34506.A0A090L710"/>
<dbReference type="PROSITE" id="PS50056">
    <property type="entry name" value="TYR_PHOSPHATASE_2"/>
    <property type="match status" value="1"/>
</dbReference>
<keyword evidence="7" id="KW-1185">Reference proteome</keyword>
<dbReference type="SUPFAM" id="SSF52799">
    <property type="entry name" value="(Phosphotyrosine protein) phosphatases II"/>
    <property type="match status" value="1"/>
</dbReference>
<sequence>MSLLSISEITPYMYLSGYGCIYETKIRKLGITHIIDCTNIPKPKKFNDIKYLQIPINDGETEKIEAYFDTVVEFVREAKDSNGKVLIYCSAGVSRSPTLAIISLMTLENVSLKEAYIHINTIRPIISPNIGFWRQMINYEMILKNGESTVSMLKGMRKPVPSVYLQRQRTH</sequence>
<dbReference type="OMA" id="HACPAYP"/>
<organism evidence="6">
    <name type="scientific">Strongyloides ratti</name>
    <name type="common">Parasitic roundworm</name>
    <dbReference type="NCBI Taxonomy" id="34506"/>
    <lineage>
        <taxon>Eukaryota</taxon>
        <taxon>Metazoa</taxon>
        <taxon>Ecdysozoa</taxon>
        <taxon>Nematoda</taxon>
        <taxon>Chromadorea</taxon>
        <taxon>Rhabditida</taxon>
        <taxon>Tylenchina</taxon>
        <taxon>Panagrolaimomorpha</taxon>
        <taxon>Strongyloidoidea</taxon>
        <taxon>Strongyloididae</taxon>
        <taxon>Strongyloides</taxon>
    </lineage>
</organism>
<dbReference type="PANTHER" id="PTHR45961">
    <property type="entry name" value="IP21249P"/>
    <property type="match status" value="1"/>
</dbReference>
<dbReference type="GeneID" id="36375634"/>
<evidence type="ECO:0000313" key="6">
    <source>
        <dbReference type="EMBL" id="CEF63269.1"/>
    </source>
</evidence>
<evidence type="ECO:0000256" key="3">
    <source>
        <dbReference type="ARBA" id="ARBA00022912"/>
    </source>
</evidence>
<dbReference type="WormBase" id="SRAE_1000153200">
    <property type="protein sequence ID" value="SRP04267"/>
    <property type="gene ID" value="WBGene00258139"/>
</dbReference>
<dbReference type="AlphaFoldDB" id="A0A090L710"/>
<evidence type="ECO:0000313" key="9">
    <source>
        <dbReference type="WormBase" id="SRAE_1000153200"/>
    </source>
</evidence>
<dbReference type="InterPro" id="IPR029021">
    <property type="entry name" value="Prot-tyrosine_phosphatase-like"/>
</dbReference>
<dbReference type="Pfam" id="PF00782">
    <property type="entry name" value="DSPc"/>
    <property type="match status" value="1"/>
</dbReference>
<dbReference type="InterPro" id="IPR000387">
    <property type="entry name" value="Tyr_Pase_dom"/>
</dbReference>
<dbReference type="InterPro" id="IPR000340">
    <property type="entry name" value="Dual-sp_phosphatase_cat-dom"/>
</dbReference>
<dbReference type="GO" id="GO:0005737">
    <property type="term" value="C:cytoplasm"/>
    <property type="evidence" value="ECO:0007669"/>
    <property type="project" value="TreeGrafter"/>
</dbReference>
<evidence type="ECO:0000313" key="7">
    <source>
        <dbReference type="Proteomes" id="UP000035682"/>
    </source>
</evidence>
<dbReference type="PRINTS" id="PR01908">
    <property type="entry name" value="ADSPHPHTASE"/>
</dbReference>
<evidence type="ECO:0000259" key="4">
    <source>
        <dbReference type="PROSITE" id="PS50054"/>
    </source>
</evidence>
<dbReference type="SMART" id="SM00195">
    <property type="entry name" value="DSPc"/>
    <property type="match status" value="1"/>
</dbReference>
<dbReference type="GO" id="GO:0004721">
    <property type="term" value="F:phosphoprotein phosphatase activity"/>
    <property type="evidence" value="ECO:0007669"/>
    <property type="project" value="UniProtKB-KW"/>
</dbReference>
<proteinExistence type="inferred from homology"/>
<protein>
    <submittedName>
        <fullName evidence="8">Dual specificity protein phosphatase 14</fullName>
    </submittedName>
</protein>
<feature type="domain" description="Tyrosine-protein phosphatase" evidence="4">
    <location>
        <begin position="5"/>
        <end position="145"/>
    </location>
</feature>
<dbReference type="InterPro" id="IPR052103">
    <property type="entry name" value="Dual_spec_Phospatases"/>
</dbReference>
<gene>
    <name evidence="6 8 9" type="ORF">SRAE_1000153200</name>
</gene>
<dbReference type="InterPro" id="IPR020422">
    <property type="entry name" value="TYR_PHOSPHATASE_DUAL_dom"/>
</dbReference>
<feature type="domain" description="Tyrosine specific protein phosphatases" evidence="5">
    <location>
        <begin position="65"/>
        <end position="124"/>
    </location>
</feature>
<dbReference type="CTD" id="36375634"/>
<dbReference type="RefSeq" id="XP_024502471.1">
    <property type="nucleotide sequence ID" value="XM_024648500.1"/>
</dbReference>
<accession>A0A090L710</accession>
<reference evidence="8" key="2">
    <citation type="submission" date="2020-12" db="UniProtKB">
        <authorList>
            <consortium name="WormBaseParasite"/>
        </authorList>
    </citation>
    <scope>IDENTIFICATION</scope>
</reference>
<comment type="similarity">
    <text evidence="1">Belongs to the protein-tyrosine phosphatase family. Non-receptor class dual specificity subfamily.</text>
</comment>
<dbReference type="WBParaSite" id="SRAE_1000153200.1">
    <property type="protein sequence ID" value="SRAE_1000153200.1"/>
    <property type="gene ID" value="WBGene00258139"/>
</dbReference>
<dbReference type="EMBL" id="LN609528">
    <property type="protein sequence ID" value="CEF63269.1"/>
    <property type="molecule type" value="Genomic_DNA"/>
</dbReference>
<dbReference type="PANTHER" id="PTHR45961:SF3">
    <property type="entry name" value="DUAL SPECIFICITY PROTEIN PHOSPHATASE 14"/>
    <property type="match status" value="1"/>
</dbReference>